<dbReference type="InterPro" id="IPR043519">
    <property type="entry name" value="NT_sf"/>
</dbReference>
<evidence type="ECO:0000256" key="4">
    <source>
        <dbReference type="ARBA" id="ARBA00022695"/>
    </source>
</evidence>
<evidence type="ECO:0000259" key="10">
    <source>
        <dbReference type="Pfam" id="PF01743"/>
    </source>
</evidence>
<sequence length="404" mass="46151">MDIEIKMPEEAEKALNILKSCGHEAYVVGGCVRDAILGSVPSDWDITTSALPEEISSCFKNYRTINTGLKHGTVTVIINKMHLEITTYRIDGKYSDNRRPDEVTFTDKVSMDLKRRDFTMNSLAYNKEGIVDLFGGIEDIKNKIVKCVGVPDERFQEDGLRILRAMRFAAVLGFNVEEDTRKSIHKNKNLLQNISFERINNEFMKLLNGIKCSEILSEYKDVVEVFIPEISELRDELWTERLNSASLVDNIIIKLSLLFYGMDAELILRRMKSDNDTIKKVKLLTLNMDGEIVPEIPAIKRWLNKMGYDNMKLLIHLKDASLKYPEAEKKYLRKAEELMDTIVRQNQCYSLNTLEVKGTDLIAAGIPKGPGVGKLLDEMIEKVMDDELENKKDVLLGYVNNKKL</sequence>
<dbReference type="Pfam" id="PF01743">
    <property type="entry name" value="PolyA_pol"/>
    <property type="match status" value="1"/>
</dbReference>
<feature type="domain" description="tRNA nucleotidyltransferase/poly(A) polymerase RNA and SrmB- binding" evidence="11">
    <location>
        <begin position="173"/>
        <end position="216"/>
    </location>
</feature>
<dbReference type="InterPro" id="IPR050264">
    <property type="entry name" value="Bact_CCA-adding_enz_type3_sf"/>
</dbReference>
<dbReference type="GO" id="GO:0046872">
    <property type="term" value="F:metal ion binding"/>
    <property type="evidence" value="ECO:0007669"/>
    <property type="project" value="UniProtKB-KW"/>
</dbReference>
<evidence type="ECO:0000256" key="8">
    <source>
        <dbReference type="ARBA" id="ARBA00022884"/>
    </source>
</evidence>
<dbReference type="AlphaFoldDB" id="A0A562JK02"/>
<organism evidence="13 14">
    <name type="scientific">Sedimentibacter saalensis</name>
    <dbReference type="NCBI Taxonomy" id="130788"/>
    <lineage>
        <taxon>Bacteria</taxon>
        <taxon>Bacillati</taxon>
        <taxon>Bacillota</taxon>
        <taxon>Tissierellia</taxon>
        <taxon>Sedimentibacter</taxon>
    </lineage>
</organism>
<feature type="domain" description="Poly A polymerase head" evidence="10">
    <location>
        <begin position="25"/>
        <end position="145"/>
    </location>
</feature>
<proteinExistence type="inferred from homology"/>
<dbReference type="EMBL" id="VLKH01000001">
    <property type="protein sequence ID" value="TWH83489.1"/>
    <property type="molecule type" value="Genomic_DNA"/>
</dbReference>
<keyword evidence="8 9" id="KW-0694">RNA-binding</keyword>
<comment type="cofactor">
    <cofactor evidence="1">
        <name>Mg(2+)</name>
        <dbReference type="ChEBI" id="CHEBI:18420"/>
    </cofactor>
</comment>
<dbReference type="GO" id="GO:0000166">
    <property type="term" value="F:nucleotide binding"/>
    <property type="evidence" value="ECO:0007669"/>
    <property type="project" value="UniProtKB-KW"/>
</dbReference>
<evidence type="ECO:0000259" key="11">
    <source>
        <dbReference type="Pfam" id="PF12627"/>
    </source>
</evidence>
<comment type="caution">
    <text evidence="13">The sequence shown here is derived from an EMBL/GenBank/DDBJ whole genome shotgun (WGS) entry which is preliminary data.</text>
</comment>
<dbReference type="Gene3D" id="3.30.460.10">
    <property type="entry name" value="Beta Polymerase, domain 2"/>
    <property type="match status" value="1"/>
</dbReference>
<keyword evidence="3" id="KW-0819">tRNA processing</keyword>
<evidence type="ECO:0000256" key="5">
    <source>
        <dbReference type="ARBA" id="ARBA00022723"/>
    </source>
</evidence>
<accession>A0A562JK02</accession>
<feature type="domain" description="CCA-adding enzyme C-terminal" evidence="12">
    <location>
        <begin position="258"/>
        <end position="397"/>
    </location>
</feature>
<dbReference type="CDD" id="cd05398">
    <property type="entry name" value="NT_ClassII-CCAase"/>
    <property type="match status" value="1"/>
</dbReference>
<evidence type="ECO:0000256" key="1">
    <source>
        <dbReference type="ARBA" id="ARBA00001946"/>
    </source>
</evidence>
<keyword evidence="5" id="KW-0479">Metal-binding</keyword>
<keyword evidence="2 9" id="KW-0808">Transferase</keyword>
<dbReference type="PANTHER" id="PTHR46173:SF1">
    <property type="entry name" value="CCA TRNA NUCLEOTIDYLTRANSFERASE 1, MITOCHONDRIAL"/>
    <property type="match status" value="1"/>
</dbReference>
<comment type="similarity">
    <text evidence="9">Belongs to the tRNA nucleotidyltransferase/poly(A) polymerase family.</text>
</comment>
<dbReference type="SUPFAM" id="SSF81891">
    <property type="entry name" value="Poly A polymerase C-terminal region-like"/>
    <property type="match status" value="1"/>
</dbReference>
<dbReference type="RefSeq" id="WP_145078475.1">
    <property type="nucleotide sequence ID" value="NZ_VLKH01000001.1"/>
</dbReference>
<evidence type="ECO:0000256" key="2">
    <source>
        <dbReference type="ARBA" id="ARBA00022679"/>
    </source>
</evidence>
<dbReference type="InterPro" id="IPR032828">
    <property type="entry name" value="PolyA_RNA-bd"/>
</dbReference>
<evidence type="ECO:0000256" key="9">
    <source>
        <dbReference type="RuleBase" id="RU003953"/>
    </source>
</evidence>
<reference evidence="13 14" key="1">
    <citation type="submission" date="2019-07" db="EMBL/GenBank/DDBJ databases">
        <title>Genomic Encyclopedia of Type Strains, Phase I: the one thousand microbial genomes (KMG-I) project.</title>
        <authorList>
            <person name="Kyrpides N."/>
        </authorList>
    </citation>
    <scope>NUCLEOTIDE SEQUENCE [LARGE SCALE GENOMIC DNA]</scope>
    <source>
        <strain evidence="13 14">DSM 13558</strain>
    </source>
</reference>
<name>A0A562JK02_9FIRM</name>
<dbReference type="GO" id="GO:0016779">
    <property type="term" value="F:nucleotidyltransferase activity"/>
    <property type="evidence" value="ECO:0007669"/>
    <property type="project" value="UniProtKB-KW"/>
</dbReference>
<dbReference type="SUPFAM" id="SSF81301">
    <property type="entry name" value="Nucleotidyltransferase"/>
    <property type="match status" value="1"/>
</dbReference>
<dbReference type="Gene3D" id="1.10.3090.10">
    <property type="entry name" value="cca-adding enzyme, domain 2"/>
    <property type="match status" value="1"/>
</dbReference>
<dbReference type="Pfam" id="PF13735">
    <property type="entry name" value="tRNA_NucTran2_2"/>
    <property type="match status" value="1"/>
</dbReference>
<dbReference type="InterPro" id="IPR032810">
    <property type="entry name" value="CCA-adding_enz_C"/>
</dbReference>
<evidence type="ECO:0000256" key="3">
    <source>
        <dbReference type="ARBA" id="ARBA00022694"/>
    </source>
</evidence>
<keyword evidence="7" id="KW-0460">Magnesium</keyword>
<evidence type="ECO:0000313" key="14">
    <source>
        <dbReference type="Proteomes" id="UP000315343"/>
    </source>
</evidence>
<dbReference type="Proteomes" id="UP000315343">
    <property type="component" value="Unassembled WGS sequence"/>
</dbReference>
<protein>
    <submittedName>
        <fullName evidence="13">tRNA nucleotidyltransferase (CCA-adding enzyme)</fullName>
    </submittedName>
</protein>
<dbReference type="Gene3D" id="1.10.246.80">
    <property type="match status" value="1"/>
</dbReference>
<evidence type="ECO:0000313" key="13">
    <source>
        <dbReference type="EMBL" id="TWH83489.1"/>
    </source>
</evidence>
<dbReference type="GO" id="GO:0008033">
    <property type="term" value="P:tRNA processing"/>
    <property type="evidence" value="ECO:0007669"/>
    <property type="project" value="UniProtKB-KW"/>
</dbReference>
<keyword evidence="4" id="KW-0548">Nucleotidyltransferase</keyword>
<keyword evidence="14" id="KW-1185">Reference proteome</keyword>
<dbReference type="PANTHER" id="PTHR46173">
    <property type="entry name" value="CCA TRNA NUCLEOTIDYLTRANSFERASE 1, MITOCHONDRIAL"/>
    <property type="match status" value="1"/>
</dbReference>
<keyword evidence="6" id="KW-0547">Nucleotide-binding</keyword>
<dbReference type="GO" id="GO:0000049">
    <property type="term" value="F:tRNA binding"/>
    <property type="evidence" value="ECO:0007669"/>
    <property type="project" value="TreeGrafter"/>
</dbReference>
<dbReference type="OrthoDB" id="9805698at2"/>
<evidence type="ECO:0000256" key="7">
    <source>
        <dbReference type="ARBA" id="ARBA00022842"/>
    </source>
</evidence>
<evidence type="ECO:0000256" key="6">
    <source>
        <dbReference type="ARBA" id="ARBA00022741"/>
    </source>
</evidence>
<evidence type="ECO:0000259" key="12">
    <source>
        <dbReference type="Pfam" id="PF13735"/>
    </source>
</evidence>
<dbReference type="InterPro" id="IPR002646">
    <property type="entry name" value="PolA_pol_head_dom"/>
</dbReference>
<gene>
    <name evidence="13" type="ORF">LY60_00096</name>
</gene>
<dbReference type="Pfam" id="PF12627">
    <property type="entry name" value="PolyA_pol_RNAbd"/>
    <property type="match status" value="1"/>
</dbReference>
<dbReference type="NCBIfam" id="NF009814">
    <property type="entry name" value="PRK13299.1"/>
    <property type="match status" value="1"/>
</dbReference>